<evidence type="ECO:0000313" key="3">
    <source>
        <dbReference type="Proteomes" id="UP000636938"/>
    </source>
</evidence>
<keyword evidence="1" id="KW-0732">Signal</keyword>
<protein>
    <submittedName>
        <fullName evidence="2">Uncharacterized protein</fullName>
    </submittedName>
</protein>
<dbReference type="RefSeq" id="WP_191771773.1">
    <property type="nucleotide sequence ID" value="NZ_JACSQS010000022.1"/>
</dbReference>
<dbReference type="AlphaFoldDB" id="A0A8X8FYE0"/>
<sequence length="100" mass="10828">MNTFAYASLFACLLASTTASGQDIDAVTMLARTTPQQCHNAFNASSAASSCRNARMEVWDQTNCTIYVDCLRNDGKTTGNRRTVPLPQVSSLRNCDGLLC</sequence>
<dbReference type="Proteomes" id="UP000636938">
    <property type="component" value="Unassembled WGS sequence"/>
</dbReference>
<feature type="chain" id="PRO_5036467046" evidence="1">
    <location>
        <begin position="22"/>
        <end position="100"/>
    </location>
</feature>
<accession>A0A8X8FYE0</accession>
<dbReference type="EMBL" id="JACSQS010000022">
    <property type="protein sequence ID" value="MBD7955728.1"/>
    <property type="molecule type" value="Genomic_DNA"/>
</dbReference>
<evidence type="ECO:0000313" key="2">
    <source>
        <dbReference type="EMBL" id="MBD7955728.1"/>
    </source>
</evidence>
<keyword evidence="3" id="KW-1185">Reference proteome</keyword>
<proteinExistence type="predicted"/>
<evidence type="ECO:0000256" key="1">
    <source>
        <dbReference type="SAM" id="SignalP"/>
    </source>
</evidence>
<reference evidence="2 3" key="1">
    <citation type="submission" date="2020-08" db="EMBL/GenBank/DDBJ databases">
        <title>A Genomic Blueprint of the Chicken Gut Microbiome.</title>
        <authorList>
            <person name="Gilroy R."/>
            <person name="Ravi A."/>
            <person name="Getino M."/>
            <person name="Pursley I."/>
            <person name="Horton D.L."/>
            <person name="Alikhan N.-F."/>
            <person name="Baker D."/>
            <person name="Gharbi K."/>
            <person name="Hall N."/>
            <person name="Watson M."/>
            <person name="Adriaenssens E.M."/>
            <person name="Foster-Nyarko E."/>
            <person name="Jarju S."/>
            <person name="Secka A."/>
            <person name="Antonio M."/>
            <person name="Oren A."/>
            <person name="Chaudhuri R."/>
            <person name="La Ragione R.M."/>
            <person name="Hildebrand F."/>
            <person name="Pallen M.J."/>
        </authorList>
    </citation>
    <scope>NUCLEOTIDE SEQUENCE [LARGE SCALE GENOMIC DNA]</scope>
    <source>
        <strain evidence="2 3">Sa5BUN4</strain>
    </source>
</reference>
<name>A0A8X8FYE0_9GAMM</name>
<comment type="caution">
    <text evidence="2">The sequence shown here is derived from an EMBL/GenBank/DDBJ whole genome shotgun (WGS) entry which is preliminary data.</text>
</comment>
<gene>
    <name evidence="2" type="ORF">H9654_16140</name>
</gene>
<organism evidence="2 3">
    <name type="scientific">Stenotrophomonas lacuserhaii</name>
    <dbReference type="NCBI Taxonomy" id="2760084"/>
    <lineage>
        <taxon>Bacteria</taxon>
        <taxon>Pseudomonadati</taxon>
        <taxon>Pseudomonadota</taxon>
        <taxon>Gammaproteobacteria</taxon>
        <taxon>Lysobacterales</taxon>
        <taxon>Lysobacteraceae</taxon>
        <taxon>Stenotrophomonas</taxon>
    </lineage>
</organism>
<feature type="signal peptide" evidence="1">
    <location>
        <begin position="1"/>
        <end position="21"/>
    </location>
</feature>